<evidence type="ECO:0000313" key="4">
    <source>
        <dbReference type="Proteomes" id="UP001383192"/>
    </source>
</evidence>
<keyword evidence="2" id="KW-0812">Transmembrane</keyword>
<feature type="compositionally biased region" description="Basic and acidic residues" evidence="1">
    <location>
        <begin position="259"/>
        <end position="268"/>
    </location>
</feature>
<organism evidence="3 4">
    <name type="scientific">Paramarasmius palmivorus</name>
    <dbReference type="NCBI Taxonomy" id="297713"/>
    <lineage>
        <taxon>Eukaryota</taxon>
        <taxon>Fungi</taxon>
        <taxon>Dikarya</taxon>
        <taxon>Basidiomycota</taxon>
        <taxon>Agaricomycotina</taxon>
        <taxon>Agaricomycetes</taxon>
        <taxon>Agaricomycetidae</taxon>
        <taxon>Agaricales</taxon>
        <taxon>Marasmiineae</taxon>
        <taxon>Marasmiaceae</taxon>
        <taxon>Paramarasmius</taxon>
    </lineage>
</organism>
<sequence length="450" mass="49890">MPMNDTNSGGLEEPGPTYPGVDKRSCQLLGPTALIVQGLMGVLVIISLIYKRHREPHKRPWKIWLFDVLKQVVGQMFVHGVNVLISDLVSHYDSSNACVSYFLNILIDTTLGVMILYLIHHGLTHLFSQKFHLQGFESGIYGKPPSWNFWARQAVLYVVALTTMKFIVIALLALFPGLYRIGEWLLSWTWTEEGDALQVVFTMGIFPIVMNILQFWIIDSIVKASDAPVHLDPDSPHGQDQADREPLFNASSDDEDDDSTPRRPHDIENPPPASRSRNSNDIDRLRSTHKSPSPDIPDESKASGYNTPGDSLELHAYPPSLSNSITSVSSTSSIGSTPSIREATKLNKKKRGPPSPLNIQPQYQPAINSPQTTGIASRQATPNIPTKATSVPVKAPVAQKPVMDDWADSWEDSDDWANRVGEEEWTGRRIGEAKDNLQDVWGKTAVNAVS</sequence>
<dbReference type="AlphaFoldDB" id="A0AAW0DHB2"/>
<keyword evidence="4" id="KW-1185">Reference proteome</keyword>
<comment type="caution">
    <text evidence="3">The sequence shown here is derived from an EMBL/GenBank/DDBJ whole genome shotgun (WGS) entry which is preliminary data.</text>
</comment>
<dbReference type="InterPro" id="IPR022127">
    <property type="entry name" value="STIMATE/YPL162C"/>
</dbReference>
<dbReference type="Pfam" id="PF12400">
    <property type="entry name" value="STIMATE"/>
    <property type="match status" value="1"/>
</dbReference>
<feature type="compositionally biased region" description="Polar residues" evidence="1">
    <location>
        <begin position="357"/>
        <end position="387"/>
    </location>
</feature>
<dbReference type="EMBL" id="JAYKXP010000016">
    <property type="protein sequence ID" value="KAK7049712.1"/>
    <property type="molecule type" value="Genomic_DNA"/>
</dbReference>
<dbReference type="PANTHER" id="PTHR31735:SF1">
    <property type="entry name" value="VACUOLAR MEMBRANE PROTEIN YPL162C"/>
    <property type="match status" value="1"/>
</dbReference>
<accession>A0AAW0DHB2</accession>
<feature type="transmembrane region" description="Helical" evidence="2">
    <location>
        <begin position="101"/>
        <end position="119"/>
    </location>
</feature>
<feature type="transmembrane region" description="Helical" evidence="2">
    <location>
        <begin position="199"/>
        <end position="218"/>
    </location>
</feature>
<feature type="compositionally biased region" description="Basic and acidic residues" evidence="1">
    <location>
        <begin position="229"/>
        <end position="246"/>
    </location>
</feature>
<dbReference type="PANTHER" id="PTHR31735">
    <property type="entry name" value="VACUOLAR MEMBRANE PROTEIN YPL162C"/>
    <property type="match status" value="1"/>
</dbReference>
<feature type="compositionally biased region" description="Low complexity" evidence="1">
    <location>
        <begin position="318"/>
        <end position="340"/>
    </location>
</feature>
<name>A0AAW0DHB2_9AGAR</name>
<protein>
    <recommendedName>
        <fullName evidence="5">Vacuolar membrane protein</fullName>
    </recommendedName>
</protein>
<keyword evidence="2" id="KW-1133">Transmembrane helix</keyword>
<dbReference type="Proteomes" id="UP001383192">
    <property type="component" value="Unassembled WGS sequence"/>
</dbReference>
<evidence type="ECO:0000256" key="2">
    <source>
        <dbReference type="SAM" id="Phobius"/>
    </source>
</evidence>
<feature type="transmembrane region" description="Helical" evidence="2">
    <location>
        <begin position="154"/>
        <end position="179"/>
    </location>
</feature>
<dbReference type="GO" id="GO:0016020">
    <property type="term" value="C:membrane"/>
    <property type="evidence" value="ECO:0007669"/>
    <property type="project" value="TreeGrafter"/>
</dbReference>
<feature type="region of interest" description="Disordered" evidence="1">
    <location>
        <begin position="229"/>
        <end position="387"/>
    </location>
</feature>
<evidence type="ECO:0000256" key="1">
    <source>
        <dbReference type="SAM" id="MobiDB-lite"/>
    </source>
</evidence>
<keyword evidence="2" id="KW-0472">Membrane</keyword>
<proteinExistence type="predicted"/>
<feature type="transmembrane region" description="Helical" evidence="2">
    <location>
        <begin position="28"/>
        <end position="50"/>
    </location>
</feature>
<evidence type="ECO:0000313" key="3">
    <source>
        <dbReference type="EMBL" id="KAK7049712.1"/>
    </source>
</evidence>
<gene>
    <name evidence="3" type="ORF">VNI00_005743</name>
</gene>
<reference evidence="3 4" key="1">
    <citation type="submission" date="2024-01" db="EMBL/GenBank/DDBJ databases">
        <title>A draft genome for a cacao thread blight-causing isolate of Paramarasmius palmivorus.</title>
        <authorList>
            <person name="Baruah I.K."/>
            <person name="Bukari Y."/>
            <person name="Amoako-Attah I."/>
            <person name="Meinhardt L.W."/>
            <person name="Bailey B.A."/>
            <person name="Cohen S.P."/>
        </authorList>
    </citation>
    <scope>NUCLEOTIDE SEQUENCE [LARGE SCALE GENOMIC DNA]</scope>
    <source>
        <strain evidence="3 4">GH-12</strain>
    </source>
</reference>
<evidence type="ECO:0008006" key="5">
    <source>
        <dbReference type="Google" id="ProtNLM"/>
    </source>
</evidence>